<proteinExistence type="predicted"/>
<comment type="caution">
    <text evidence="1">The sequence shown here is derived from an EMBL/GenBank/DDBJ whole genome shotgun (WGS) entry which is preliminary data.</text>
</comment>
<sequence>MASGFFGSKVYAVVGASADPSKFGNRVLRWYIDNKLPVIPINPKASEIEGIKCARSLSDMTADYSTVSVSVITPPRITEGVLKEASELGVKNLWLQPGSEPAGYEQLAKELNINAIGGGACILVEGPDMVAAARNSKL</sequence>
<protein>
    <submittedName>
        <fullName evidence="1">Uncharacterized protein</fullName>
    </submittedName>
</protein>
<dbReference type="EMBL" id="JANBPW010002986">
    <property type="protein sequence ID" value="KAJ1939009.1"/>
    <property type="molecule type" value="Genomic_DNA"/>
</dbReference>
<gene>
    <name evidence="1" type="ORF">FBU59_004261</name>
</gene>
<name>A0ACC1J5Z6_9FUNG</name>
<organism evidence="1 2">
    <name type="scientific">Linderina macrospora</name>
    <dbReference type="NCBI Taxonomy" id="4868"/>
    <lineage>
        <taxon>Eukaryota</taxon>
        <taxon>Fungi</taxon>
        <taxon>Fungi incertae sedis</taxon>
        <taxon>Zoopagomycota</taxon>
        <taxon>Kickxellomycotina</taxon>
        <taxon>Kickxellomycetes</taxon>
        <taxon>Kickxellales</taxon>
        <taxon>Kickxellaceae</taxon>
        <taxon>Linderina</taxon>
    </lineage>
</organism>
<evidence type="ECO:0000313" key="1">
    <source>
        <dbReference type="EMBL" id="KAJ1939009.1"/>
    </source>
</evidence>
<reference evidence="1" key="1">
    <citation type="submission" date="2022-07" db="EMBL/GenBank/DDBJ databases">
        <title>Phylogenomic reconstructions and comparative analyses of Kickxellomycotina fungi.</title>
        <authorList>
            <person name="Reynolds N.K."/>
            <person name="Stajich J.E."/>
            <person name="Barry K."/>
            <person name="Grigoriev I.V."/>
            <person name="Crous P."/>
            <person name="Smith M.E."/>
        </authorList>
    </citation>
    <scope>NUCLEOTIDE SEQUENCE</scope>
    <source>
        <strain evidence="1">NRRL 5244</strain>
    </source>
</reference>
<keyword evidence="2" id="KW-1185">Reference proteome</keyword>
<accession>A0ACC1J5Z6</accession>
<dbReference type="Proteomes" id="UP001150603">
    <property type="component" value="Unassembled WGS sequence"/>
</dbReference>
<evidence type="ECO:0000313" key="2">
    <source>
        <dbReference type="Proteomes" id="UP001150603"/>
    </source>
</evidence>